<evidence type="ECO:0008006" key="12">
    <source>
        <dbReference type="Google" id="ProtNLM"/>
    </source>
</evidence>
<dbReference type="InterPro" id="IPR056789">
    <property type="entry name" value="LRR_R13L1-DRL21"/>
</dbReference>
<dbReference type="Gramene" id="QL10p059153:mrna">
    <property type="protein sequence ID" value="QL10p059153:mrna:CDS:14"/>
    <property type="gene ID" value="QL10p059153"/>
</dbReference>
<organism evidence="10 11">
    <name type="scientific">Quercus lobata</name>
    <name type="common">Valley oak</name>
    <dbReference type="NCBI Taxonomy" id="97700"/>
    <lineage>
        <taxon>Eukaryota</taxon>
        <taxon>Viridiplantae</taxon>
        <taxon>Streptophyta</taxon>
        <taxon>Embryophyta</taxon>
        <taxon>Tracheophyta</taxon>
        <taxon>Spermatophyta</taxon>
        <taxon>Magnoliopsida</taxon>
        <taxon>eudicotyledons</taxon>
        <taxon>Gunneridae</taxon>
        <taxon>Pentapetalae</taxon>
        <taxon>rosids</taxon>
        <taxon>fabids</taxon>
        <taxon>Fagales</taxon>
        <taxon>Fagaceae</taxon>
        <taxon>Quercus</taxon>
    </lineage>
</organism>
<dbReference type="GO" id="GO:0043531">
    <property type="term" value="F:ADP binding"/>
    <property type="evidence" value="ECO:0007669"/>
    <property type="project" value="InterPro"/>
</dbReference>
<evidence type="ECO:0000256" key="2">
    <source>
        <dbReference type="ARBA" id="ARBA00022737"/>
    </source>
</evidence>
<dbReference type="GO" id="GO:0051707">
    <property type="term" value="P:response to other organism"/>
    <property type="evidence" value="ECO:0007669"/>
    <property type="project" value="UniProtKB-ARBA"/>
</dbReference>
<evidence type="ECO:0000313" key="11">
    <source>
        <dbReference type="Proteomes" id="UP000594261"/>
    </source>
</evidence>
<keyword evidence="1" id="KW-0433">Leucine-rich repeat</keyword>
<feature type="domain" description="R13L1/DRL21-like LRR repeat region" evidence="9">
    <location>
        <begin position="1157"/>
        <end position="1221"/>
    </location>
</feature>
<dbReference type="AlphaFoldDB" id="A0A7N2MTX1"/>
<dbReference type="GeneID" id="115966029"/>
<dbReference type="Gene3D" id="1.10.10.10">
    <property type="entry name" value="Winged helix-like DNA-binding domain superfamily/Winged helix DNA-binding domain"/>
    <property type="match status" value="1"/>
</dbReference>
<dbReference type="Proteomes" id="UP000594261">
    <property type="component" value="Chromosome 10"/>
</dbReference>
<dbReference type="RefSeq" id="XP_030941221.1">
    <property type="nucleotide sequence ID" value="XM_031085361.1"/>
</dbReference>
<dbReference type="InterPro" id="IPR027417">
    <property type="entry name" value="P-loop_NTPase"/>
</dbReference>
<keyword evidence="3" id="KW-0547">Nucleotide-binding</keyword>
<dbReference type="OMA" id="IFEWAGK"/>
<dbReference type="Pfam" id="PF00931">
    <property type="entry name" value="NB-ARC"/>
    <property type="match status" value="1"/>
</dbReference>
<dbReference type="InterPro" id="IPR038005">
    <property type="entry name" value="RX-like_CC"/>
</dbReference>
<reference evidence="10" key="2">
    <citation type="submission" date="2021-01" db="UniProtKB">
        <authorList>
            <consortium name="EnsemblPlants"/>
        </authorList>
    </citation>
    <scope>IDENTIFICATION</scope>
</reference>
<name>A0A7N2MTX1_QUELO</name>
<dbReference type="InterPro" id="IPR002182">
    <property type="entry name" value="NB-ARC"/>
</dbReference>
<dbReference type="Gene3D" id="1.20.5.4130">
    <property type="match status" value="1"/>
</dbReference>
<dbReference type="OrthoDB" id="1896560at2759"/>
<dbReference type="Pfam" id="PF25019">
    <property type="entry name" value="LRR_R13L1-DRL21"/>
    <property type="match status" value="2"/>
</dbReference>
<feature type="domain" description="NB-ARC" evidence="6">
    <location>
        <begin position="173"/>
        <end position="344"/>
    </location>
</feature>
<evidence type="ECO:0000313" key="10">
    <source>
        <dbReference type="EnsemblPlants" id="QL10p059153:mrna:CDS:14"/>
    </source>
</evidence>
<evidence type="ECO:0000256" key="3">
    <source>
        <dbReference type="ARBA" id="ARBA00022741"/>
    </source>
</evidence>
<keyword evidence="2" id="KW-0677">Repeat</keyword>
<evidence type="ECO:0000259" key="8">
    <source>
        <dbReference type="Pfam" id="PF23559"/>
    </source>
</evidence>
<dbReference type="PANTHER" id="PTHR36766">
    <property type="entry name" value="PLANT BROAD-SPECTRUM MILDEW RESISTANCE PROTEIN RPW8"/>
    <property type="match status" value="1"/>
</dbReference>
<dbReference type="Gene3D" id="3.80.10.10">
    <property type="entry name" value="Ribonuclease Inhibitor"/>
    <property type="match status" value="4"/>
</dbReference>
<evidence type="ECO:0000256" key="4">
    <source>
        <dbReference type="ARBA" id="ARBA00022821"/>
    </source>
</evidence>
<feature type="domain" description="R13L1/DRL21-like LRR repeat region" evidence="9">
    <location>
        <begin position="681"/>
        <end position="813"/>
    </location>
</feature>
<evidence type="ECO:0000256" key="1">
    <source>
        <dbReference type="ARBA" id="ARBA00022614"/>
    </source>
</evidence>
<dbReference type="Gene3D" id="3.40.50.300">
    <property type="entry name" value="P-loop containing nucleotide triphosphate hydrolases"/>
    <property type="match status" value="1"/>
</dbReference>
<keyword evidence="4" id="KW-0611">Plant defense</keyword>
<dbReference type="InterPro" id="IPR041118">
    <property type="entry name" value="Rx_N"/>
</dbReference>
<sequence length="1248" mass="141367">MAETVLSVVAEEILGKLISLATEQISLAWGFKDELTRLRDSLTTIQAVLADAERRLVREEFVRLWLQRLKDVAYDADDVLDELAYEILKRKVEIRNQMKRKVCFFFSFSNSIAFRCKMANKVKAIAESLKRINDEANQYGLTRVELVNANPKIIPSHRETDSSLDHSEVVGRKDLVSEIVELLLNAAKERLSVIPIVGMAGLGKTTLAKLVYSHELVKKHFDKTIWVCVSTEFEDKKILEEILESLTCKSSPLKNKNTILECLQKELQGQKYILVLDDVWNEDLVKWETLRSSLIGMNLNVGNSIIVTTRSDKVAEIMGTFPRRHLEKLSEDDCWSIMKKKVSLNEKIPLTPNLEAIGKDIAKKCGGVPLLARVLGGMMYCKKEESEWLAIQKSSVWNSLIDSNGILSILKLSFDHLYSPSLKRCFTYCAIFPKDYEMGKEELVQHWMAEGFLQPTQEHFSPEDKGFKYFDILLANSLFQDIKRDDYGDLVSCKMHDLVHDLALSISKGETLHLDDTVGNDTELSHIRHLSLICNDQTTPTILQSRDVMGRLRTIYSIGANLGDKLLELKCVRSLSLSGEHVNQLPRSIGEFRHLRLLRIDYTDIKVLPNSVTKLYNLQTLIIKSCYLLKELPNDLQNLTNLRHIDIEHWYIKQLPINMGQLTCLQTLPFFVIGQDAGHRIEEVGCLSQLRGELSIYNLEHVRDKEEAKTANLVGKAGVQKLGFYWNRERDGNNNDEDVLEGLQPHPSLKSLKIENFKGEKFPSWILARDNSSGGLFVLDHLLEIRLENCNMCNELPTLGHLPRLKVLRIERMDNVTCIETEFYINYSGERSSNSGGGSGRNVVFPALKTLVLKKLPNLVEWKDAMELKTIETVFPCLEELTITSCGQLTSAPYHFPSLKKLDIDEIKSTAFERIISKLTALTSLKIDNISELVCLPEQLLQNNRSLMSINIYNCSDLVSISPHQDVTSLQSFTISGCRKLSELLKAPLTLPSLETFEVSDCPNLRSFPSLQGAGSLLRSLAISCGDEVLPTALQSCTSLSSLIIKECPNLILIPELRKLHSLTVLKICDCPNLKSIPDLGELHSLTHLRIFRCQTLKLTCLPKELECVTRLKSLAIGGFCEELDAFPSLSSIQHLHTSLELLSLFGWAKLNSLPDEIQHFTSLKYLYIFNFDGLEALPEWLCDFSSLQTLFLRSCKNLMYLPTSQAMQRLTKLRSLEIYSCPKLKERCARGSGAEWSKIAHIPYVEV</sequence>
<dbReference type="PRINTS" id="PR00364">
    <property type="entry name" value="DISEASERSIST"/>
</dbReference>
<dbReference type="EnsemblPlants" id="QL10p059153:mrna">
    <property type="protein sequence ID" value="QL10p059153:mrna:CDS:14"/>
    <property type="gene ID" value="QL10p059153"/>
</dbReference>
<dbReference type="InterPro" id="IPR032675">
    <property type="entry name" value="LRR_dom_sf"/>
</dbReference>
<dbReference type="PANTHER" id="PTHR36766:SF70">
    <property type="entry name" value="DISEASE RESISTANCE PROTEIN RGA4"/>
    <property type="match status" value="1"/>
</dbReference>
<dbReference type="SUPFAM" id="SSF52058">
    <property type="entry name" value="L domain-like"/>
    <property type="match status" value="2"/>
</dbReference>
<evidence type="ECO:0000259" key="7">
    <source>
        <dbReference type="Pfam" id="PF18052"/>
    </source>
</evidence>
<feature type="domain" description="Disease resistance N-terminal" evidence="7">
    <location>
        <begin position="11"/>
        <end position="99"/>
    </location>
</feature>
<reference evidence="10 11" key="1">
    <citation type="journal article" date="2016" name="G3 (Bethesda)">
        <title>First Draft Assembly and Annotation of the Genome of a California Endemic Oak Quercus lobata Nee (Fagaceae).</title>
        <authorList>
            <person name="Sork V.L."/>
            <person name="Fitz-Gibbon S.T."/>
            <person name="Puiu D."/>
            <person name="Crepeau M."/>
            <person name="Gugger P.F."/>
            <person name="Sherman R."/>
            <person name="Stevens K."/>
            <person name="Langley C.H."/>
            <person name="Pellegrini M."/>
            <person name="Salzberg S.L."/>
        </authorList>
    </citation>
    <scope>NUCLEOTIDE SEQUENCE [LARGE SCALE GENOMIC DNA]</scope>
    <source>
        <strain evidence="10 11">cv. SW786</strain>
    </source>
</reference>
<evidence type="ECO:0000259" key="6">
    <source>
        <dbReference type="Pfam" id="PF00931"/>
    </source>
</evidence>
<gene>
    <name evidence="10" type="primary">LOC115966029</name>
</gene>
<dbReference type="FunFam" id="3.40.50.300:FF:001091">
    <property type="entry name" value="Probable disease resistance protein At1g61300"/>
    <property type="match status" value="1"/>
</dbReference>
<protein>
    <recommendedName>
        <fullName evidence="12">Disease resistance protein RGA3</fullName>
    </recommendedName>
</protein>
<proteinExistence type="predicted"/>
<dbReference type="InParanoid" id="A0A7N2MTX1"/>
<dbReference type="EMBL" id="LRBV02000010">
    <property type="status" value="NOT_ANNOTATED_CDS"/>
    <property type="molecule type" value="Genomic_DNA"/>
</dbReference>
<dbReference type="SUPFAM" id="SSF52540">
    <property type="entry name" value="P-loop containing nucleoside triphosphate hydrolases"/>
    <property type="match status" value="1"/>
</dbReference>
<feature type="domain" description="Disease resistance protein winged helix" evidence="8">
    <location>
        <begin position="431"/>
        <end position="503"/>
    </location>
</feature>
<keyword evidence="5" id="KW-0067">ATP-binding</keyword>
<dbReference type="CDD" id="cd14798">
    <property type="entry name" value="RX-CC_like"/>
    <property type="match status" value="1"/>
</dbReference>
<evidence type="ECO:0000256" key="5">
    <source>
        <dbReference type="ARBA" id="ARBA00022840"/>
    </source>
</evidence>
<dbReference type="Pfam" id="PF23559">
    <property type="entry name" value="WHD_DRP"/>
    <property type="match status" value="1"/>
</dbReference>
<dbReference type="Gene3D" id="1.10.8.430">
    <property type="entry name" value="Helical domain of apoptotic protease-activating factors"/>
    <property type="match status" value="1"/>
</dbReference>
<dbReference type="KEGG" id="qlo:115966029"/>
<dbReference type="GO" id="GO:0006952">
    <property type="term" value="P:defense response"/>
    <property type="evidence" value="ECO:0007669"/>
    <property type="project" value="UniProtKB-KW"/>
</dbReference>
<keyword evidence="11" id="KW-1185">Reference proteome</keyword>
<dbReference type="Pfam" id="PF18052">
    <property type="entry name" value="Rx_N"/>
    <property type="match status" value="1"/>
</dbReference>
<dbReference type="FunFam" id="1.10.10.10:FF:000322">
    <property type="entry name" value="Probable disease resistance protein At1g63360"/>
    <property type="match status" value="1"/>
</dbReference>
<evidence type="ECO:0000259" key="9">
    <source>
        <dbReference type="Pfam" id="PF25019"/>
    </source>
</evidence>
<dbReference type="InterPro" id="IPR042197">
    <property type="entry name" value="Apaf_helical"/>
</dbReference>
<dbReference type="GO" id="GO:0005524">
    <property type="term" value="F:ATP binding"/>
    <property type="evidence" value="ECO:0007669"/>
    <property type="project" value="UniProtKB-KW"/>
</dbReference>
<dbReference type="InterPro" id="IPR036388">
    <property type="entry name" value="WH-like_DNA-bd_sf"/>
</dbReference>
<dbReference type="InterPro" id="IPR058922">
    <property type="entry name" value="WHD_DRP"/>
</dbReference>
<accession>A0A7N2MTX1</accession>